<dbReference type="SUPFAM" id="SSF50494">
    <property type="entry name" value="Trypsin-like serine proteases"/>
    <property type="match status" value="1"/>
</dbReference>
<keyword evidence="2 8" id="KW-0732">Signal</keyword>
<feature type="binding site" evidence="7">
    <location>
        <position position="138"/>
    </location>
    <ligand>
        <name>substrate</name>
    </ligand>
</feature>
<dbReference type="Gene3D" id="2.30.42.10">
    <property type="match status" value="1"/>
</dbReference>
<dbReference type="PANTHER" id="PTHR43343">
    <property type="entry name" value="PEPTIDASE S12"/>
    <property type="match status" value="1"/>
</dbReference>
<dbReference type="PROSITE" id="PS50106">
    <property type="entry name" value="PDZ"/>
    <property type="match status" value="1"/>
</dbReference>
<accession>A0A918KF81</accession>
<evidence type="ECO:0000256" key="4">
    <source>
        <dbReference type="ARBA" id="ARBA00022801"/>
    </source>
</evidence>
<dbReference type="Gene3D" id="2.40.10.120">
    <property type="match status" value="1"/>
</dbReference>
<dbReference type="InterPro" id="IPR051201">
    <property type="entry name" value="Chloro_Bact_Ser_Proteases"/>
</dbReference>
<dbReference type="EMBL" id="BMYV01000001">
    <property type="protein sequence ID" value="GGX60612.1"/>
    <property type="molecule type" value="Genomic_DNA"/>
</dbReference>
<evidence type="ECO:0000256" key="6">
    <source>
        <dbReference type="PIRSR" id="PIRSR611782-1"/>
    </source>
</evidence>
<evidence type="ECO:0000256" key="1">
    <source>
        <dbReference type="ARBA" id="ARBA00022670"/>
    </source>
</evidence>
<dbReference type="AlphaFoldDB" id="A0A918KF81"/>
<protein>
    <submittedName>
        <fullName evidence="10">Serine protease</fullName>
    </submittedName>
</protein>
<evidence type="ECO:0000259" key="9">
    <source>
        <dbReference type="PROSITE" id="PS50106"/>
    </source>
</evidence>
<feature type="active site" description="Charge relay system" evidence="6">
    <location>
        <position position="212"/>
    </location>
</feature>
<keyword evidence="3" id="KW-0677">Repeat</keyword>
<dbReference type="Gene3D" id="2.30.42.60">
    <property type="match status" value="1"/>
</dbReference>
<feature type="chain" id="PRO_5039543357" evidence="8">
    <location>
        <begin position="20"/>
        <end position="475"/>
    </location>
</feature>
<dbReference type="NCBIfam" id="TIGR02037">
    <property type="entry name" value="degP_htrA_DO"/>
    <property type="match status" value="1"/>
</dbReference>
<feature type="binding site" evidence="7">
    <location>
        <position position="108"/>
    </location>
    <ligand>
        <name>substrate</name>
    </ligand>
</feature>
<dbReference type="InterPro" id="IPR011782">
    <property type="entry name" value="Pept_S1C_Do"/>
</dbReference>
<keyword evidence="1 10" id="KW-0645">Protease</keyword>
<dbReference type="PRINTS" id="PR00834">
    <property type="entry name" value="PROTEASES2C"/>
</dbReference>
<dbReference type="PANTHER" id="PTHR43343:SF3">
    <property type="entry name" value="PROTEASE DO-LIKE 8, CHLOROPLASTIC"/>
    <property type="match status" value="1"/>
</dbReference>
<name>A0A918KF81_9PROT</name>
<feature type="signal peptide" evidence="8">
    <location>
        <begin position="1"/>
        <end position="19"/>
    </location>
</feature>
<feature type="active site" description="Charge relay system" evidence="6">
    <location>
        <position position="108"/>
    </location>
</feature>
<dbReference type="SUPFAM" id="SSF50156">
    <property type="entry name" value="PDZ domain-like"/>
    <property type="match status" value="2"/>
</dbReference>
<evidence type="ECO:0000256" key="7">
    <source>
        <dbReference type="PIRSR" id="PIRSR611782-2"/>
    </source>
</evidence>
<dbReference type="Proteomes" id="UP000600865">
    <property type="component" value="Unassembled WGS sequence"/>
</dbReference>
<dbReference type="GO" id="GO:0006508">
    <property type="term" value="P:proteolysis"/>
    <property type="evidence" value="ECO:0007669"/>
    <property type="project" value="UniProtKB-KW"/>
</dbReference>
<evidence type="ECO:0000256" key="2">
    <source>
        <dbReference type="ARBA" id="ARBA00022729"/>
    </source>
</evidence>
<keyword evidence="4" id="KW-0378">Hydrolase</keyword>
<dbReference type="GO" id="GO:0004252">
    <property type="term" value="F:serine-type endopeptidase activity"/>
    <property type="evidence" value="ECO:0007669"/>
    <property type="project" value="InterPro"/>
</dbReference>
<evidence type="ECO:0000256" key="3">
    <source>
        <dbReference type="ARBA" id="ARBA00022737"/>
    </source>
</evidence>
<dbReference type="CDD" id="cd10839">
    <property type="entry name" value="cpPDZ1_DegP-like"/>
    <property type="match status" value="1"/>
</dbReference>
<proteinExistence type="predicted"/>
<reference evidence="10 11" key="1">
    <citation type="journal article" date="2014" name="Int. J. Syst. Evol. Microbiol.">
        <title>Complete genome sequence of Corynebacterium casei LMG S-19264T (=DSM 44701T), isolated from a smear-ripened cheese.</title>
        <authorList>
            <consortium name="US DOE Joint Genome Institute (JGI-PGF)"/>
            <person name="Walter F."/>
            <person name="Albersmeier A."/>
            <person name="Kalinowski J."/>
            <person name="Ruckert C."/>
        </authorList>
    </citation>
    <scope>NUCLEOTIDE SEQUENCE [LARGE SCALE GENOMIC DNA]</scope>
    <source>
        <strain evidence="10 11">KCTC 23968</strain>
    </source>
</reference>
<comment type="caution">
    <text evidence="10">The sequence shown here is derived from an EMBL/GenBank/DDBJ whole genome shotgun (WGS) entry which is preliminary data.</text>
</comment>
<gene>
    <name evidence="10" type="ORF">GCM10011309_08060</name>
</gene>
<dbReference type="InterPro" id="IPR001940">
    <property type="entry name" value="Peptidase_S1C"/>
</dbReference>
<keyword evidence="5" id="KW-0720">Serine protease</keyword>
<dbReference type="SMART" id="SM00228">
    <property type="entry name" value="PDZ"/>
    <property type="match status" value="2"/>
</dbReference>
<feature type="domain" description="PDZ" evidence="9">
    <location>
        <begin position="256"/>
        <end position="347"/>
    </location>
</feature>
<dbReference type="InterPro" id="IPR036034">
    <property type="entry name" value="PDZ_sf"/>
</dbReference>
<dbReference type="Pfam" id="PF13365">
    <property type="entry name" value="Trypsin_2"/>
    <property type="match status" value="1"/>
</dbReference>
<dbReference type="InterPro" id="IPR009003">
    <property type="entry name" value="Peptidase_S1_PA"/>
</dbReference>
<feature type="binding site" evidence="7">
    <location>
        <begin position="210"/>
        <end position="212"/>
    </location>
    <ligand>
        <name>substrate</name>
    </ligand>
</feature>
<feature type="active site" description="Charge relay system" evidence="6">
    <location>
        <position position="138"/>
    </location>
</feature>
<evidence type="ECO:0000256" key="8">
    <source>
        <dbReference type="SAM" id="SignalP"/>
    </source>
</evidence>
<dbReference type="RefSeq" id="WP_189581606.1">
    <property type="nucleotide sequence ID" value="NZ_BMYV01000001.1"/>
</dbReference>
<evidence type="ECO:0000256" key="5">
    <source>
        <dbReference type="ARBA" id="ARBA00022825"/>
    </source>
</evidence>
<keyword evidence="11" id="KW-1185">Reference proteome</keyword>
<evidence type="ECO:0000313" key="10">
    <source>
        <dbReference type="EMBL" id="GGX60612.1"/>
    </source>
</evidence>
<dbReference type="InterPro" id="IPR001478">
    <property type="entry name" value="PDZ"/>
</dbReference>
<evidence type="ECO:0000313" key="11">
    <source>
        <dbReference type="Proteomes" id="UP000600865"/>
    </source>
</evidence>
<sequence length="475" mass="50819">MKLLRTAAVSLIFAMSAVAVTPQIADARGTPEGFTELAKRLSPAVVNISTAQTIEIDTTEAKPFEEGSPLERFNDFFGGRNDRDGRVSKSLGSGFVIDAEGHIVTNNHVIEDADLIEVTFPNGDTYEAELVGRDPATDIAVLKIDTGVEMPAVPWGNSDESEVGEWVIAIGNPFGYSGSVAAGIISARNRNISSGNYDDFIQTDVAINRGNSGGPLFNMDGEVIGVNTAILSPTGGSVGISFSVPAELAQSIATQLIEFGETRRGYLGVRPQVVDNAIARSYGLKKAQGALVASVVNDSPADKAGLQRGDLILSIGGRPLEASRLLSRRVAEAEIGKSIPIDILRKKKRKTINVTIERLEEKITVEEKVKREAEAGNAERSIAGISVEALTEDVRDRNRIKKDINGVRVVKVDKRAAASGKILKGDIIEEVGFEAVKTPAEFEDAMEAAAELDEPVTLLVNRNGNYIFYALNPTS</sequence>
<organism evidence="10 11">
    <name type="scientific">Litorimonas cladophorae</name>
    <dbReference type="NCBI Taxonomy" id="1220491"/>
    <lineage>
        <taxon>Bacteria</taxon>
        <taxon>Pseudomonadati</taxon>
        <taxon>Pseudomonadota</taxon>
        <taxon>Alphaproteobacteria</taxon>
        <taxon>Maricaulales</taxon>
        <taxon>Robiginitomaculaceae</taxon>
    </lineage>
</organism>
<dbReference type="Pfam" id="PF13180">
    <property type="entry name" value="PDZ_2"/>
    <property type="match status" value="2"/>
</dbReference>